<evidence type="ECO:0000256" key="10">
    <source>
        <dbReference type="ARBA" id="ARBA00023004"/>
    </source>
</evidence>
<keyword evidence="8" id="KW-0249">Electron transport</keyword>
<dbReference type="InterPro" id="IPR052168">
    <property type="entry name" value="Cytochrome_b561_oxidase"/>
</dbReference>
<dbReference type="GO" id="GO:0020037">
    <property type="term" value="F:heme binding"/>
    <property type="evidence" value="ECO:0007669"/>
    <property type="project" value="TreeGrafter"/>
</dbReference>
<evidence type="ECO:0000256" key="5">
    <source>
        <dbReference type="ARBA" id="ARBA00022617"/>
    </source>
</evidence>
<evidence type="ECO:0000256" key="1">
    <source>
        <dbReference type="ARBA" id="ARBA00001970"/>
    </source>
</evidence>
<dbReference type="GO" id="GO:0022904">
    <property type="term" value="P:respiratory electron transport chain"/>
    <property type="evidence" value="ECO:0007669"/>
    <property type="project" value="InterPro"/>
</dbReference>
<keyword evidence="11 13" id="KW-0472">Membrane</keyword>
<proteinExistence type="inferred from homology"/>
<comment type="caution">
    <text evidence="15">The sequence shown here is derived from an EMBL/GenBank/DDBJ whole genome shotgun (WGS) entry which is preliminary data.</text>
</comment>
<gene>
    <name evidence="15" type="ORF">G4Z14_12095</name>
</gene>
<keyword evidence="4" id="KW-1003">Cell membrane</keyword>
<sequence length="149" mass="16738">MPQPNGYSARQIRLHWLVAVLIVLQFLLHEPIAEAWEGIEEGRSPAFNWLILCHIFGGGLVLVFALWRLVLRQTRGVPPAPEEEPRFLRRAAHLGHLALYALMIAMPLSGMAAWFGGVAAAAEAHEVMRGRFWCWWPCMSLRRSGISSG</sequence>
<keyword evidence="10" id="KW-0408">Iron</keyword>
<protein>
    <submittedName>
        <fullName evidence="15">Cytochrome B</fullName>
    </submittedName>
</protein>
<evidence type="ECO:0000256" key="7">
    <source>
        <dbReference type="ARBA" id="ARBA00022723"/>
    </source>
</evidence>
<keyword evidence="7" id="KW-0479">Metal-binding</keyword>
<name>A0A6M0QUD8_9RHOB</name>
<dbReference type="PANTHER" id="PTHR30529">
    <property type="entry name" value="CYTOCHROME B561"/>
    <property type="match status" value="1"/>
</dbReference>
<keyword evidence="5" id="KW-0349">Heme</keyword>
<accession>A0A6M0QUD8</accession>
<dbReference type="InterPro" id="IPR016174">
    <property type="entry name" value="Di-haem_cyt_TM"/>
</dbReference>
<evidence type="ECO:0000256" key="11">
    <source>
        <dbReference type="ARBA" id="ARBA00023136"/>
    </source>
</evidence>
<comment type="cofactor">
    <cofactor evidence="1">
        <name>heme b</name>
        <dbReference type="ChEBI" id="CHEBI:60344"/>
    </cofactor>
</comment>
<keyword evidence="3" id="KW-0813">Transport</keyword>
<evidence type="ECO:0000313" key="15">
    <source>
        <dbReference type="EMBL" id="NEY91039.1"/>
    </source>
</evidence>
<dbReference type="AlphaFoldDB" id="A0A6M0QUD8"/>
<comment type="similarity">
    <text evidence="12">Belongs to the cytochrome b561 family.</text>
</comment>
<dbReference type="SUPFAM" id="SSF81342">
    <property type="entry name" value="Transmembrane di-heme cytochromes"/>
    <property type="match status" value="1"/>
</dbReference>
<feature type="transmembrane region" description="Helical" evidence="13">
    <location>
        <begin position="12"/>
        <end position="29"/>
    </location>
</feature>
<feature type="transmembrane region" description="Helical" evidence="13">
    <location>
        <begin position="49"/>
        <end position="71"/>
    </location>
</feature>
<evidence type="ECO:0000256" key="9">
    <source>
        <dbReference type="ARBA" id="ARBA00022989"/>
    </source>
</evidence>
<keyword evidence="9 13" id="KW-1133">Transmembrane helix</keyword>
<evidence type="ECO:0000313" key="16">
    <source>
        <dbReference type="Proteomes" id="UP000477782"/>
    </source>
</evidence>
<dbReference type="GO" id="GO:0009055">
    <property type="term" value="F:electron transfer activity"/>
    <property type="evidence" value="ECO:0007669"/>
    <property type="project" value="InterPro"/>
</dbReference>
<feature type="transmembrane region" description="Helical" evidence="13">
    <location>
        <begin position="97"/>
        <end position="122"/>
    </location>
</feature>
<dbReference type="PANTHER" id="PTHR30529:SF7">
    <property type="entry name" value="CYTOCHROME B561 BACTERIAL_NI-HYDROGENASE DOMAIN-CONTAINING PROTEIN"/>
    <property type="match status" value="1"/>
</dbReference>
<keyword evidence="6 13" id="KW-0812">Transmembrane</keyword>
<dbReference type="GO" id="GO:0046872">
    <property type="term" value="F:metal ion binding"/>
    <property type="evidence" value="ECO:0007669"/>
    <property type="project" value="UniProtKB-KW"/>
</dbReference>
<organism evidence="15 16">
    <name type="scientific">Tabrizicola oligotrophica</name>
    <dbReference type="NCBI Taxonomy" id="2710650"/>
    <lineage>
        <taxon>Bacteria</taxon>
        <taxon>Pseudomonadati</taxon>
        <taxon>Pseudomonadota</taxon>
        <taxon>Alphaproteobacteria</taxon>
        <taxon>Rhodobacterales</taxon>
        <taxon>Paracoccaceae</taxon>
        <taxon>Tabrizicola</taxon>
    </lineage>
</organism>
<dbReference type="Proteomes" id="UP000477782">
    <property type="component" value="Unassembled WGS sequence"/>
</dbReference>
<evidence type="ECO:0000256" key="2">
    <source>
        <dbReference type="ARBA" id="ARBA00004651"/>
    </source>
</evidence>
<comment type="subcellular location">
    <subcellularLocation>
        <location evidence="2">Cell membrane</location>
        <topology evidence="2">Multi-pass membrane protein</topology>
    </subcellularLocation>
</comment>
<evidence type="ECO:0000256" key="13">
    <source>
        <dbReference type="SAM" id="Phobius"/>
    </source>
</evidence>
<feature type="domain" description="Cytochrome b561 bacterial/Ni-hydrogenase" evidence="14">
    <location>
        <begin position="7"/>
        <end position="127"/>
    </location>
</feature>
<dbReference type="Pfam" id="PF01292">
    <property type="entry name" value="Ni_hydr_CYTB"/>
    <property type="match status" value="1"/>
</dbReference>
<dbReference type="GO" id="GO:0005886">
    <property type="term" value="C:plasma membrane"/>
    <property type="evidence" value="ECO:0007669"/>
    <property type="project" value="UniProtKB-SubCell"/>
</dbReference>
<dbReference type="InterPro" id="IPR011577">
    <property type="entry name" value="Cyt_b561_bac/Ni-Hgenase"/>
</dbReference>
<evidence type="ECO:0000256" key="12">
    <source>
        <dbReference type="ARBA" id="ARBA00037975"/>
    </source>
</evidence>
<dbReference type="EMBL" id="JAAIVJ010000006">
    <property type="protein sequence ID" value="NEY91039.1"/>
    <property type="molecule type" value="Genomic_DNA"/>
</dbReference>
<evidence type="ECO:0000256" key="4">
    <source>
        <dbReference type="ARBA" id="ARBA00022475"/>
    </source>
</evidence>
<reference evidence="15 16" key="1">
    <citation type="submission" date="2020-02" db="EMBL/GenBank/DDBJ databases">
        <authorList>
            <person name="Chen W.-M."/>
        </authorList>
    </citation>
    <scope>NUCLEOTIDE SEQUENCE [LARGE SCALE GENOMIC DNA]</scope>
    <source>
        <strain evidence="15 16">KMS-5</strain>
    </source>
</reference>
<keyword evidence="16" id="KW-1185">Reference proteome</keyword>
<evidence type="ECO:0000256" key="3">
    <source>
        <dbReference type="ARBA" id="ARBA00022448"/>
    </source>
</evidence>
<evidence type="ECO:0000259" key="14">
    <source>
        <dbReference type="Pfam" id="PF01292"/>
    </source>
</evidence>
<evidence type="ECO:0000256" key="6">
    <source>
        <dbReference type="ARBA" id="ARBA00022692"/>
    </source>
</evidence>
<dbReference type="RefSeq" id="WP_164626057.1">
    <property type="nucleotide sequence ID" value="NZ_JAAIVJ010000006.1"/>
</dbReference>
<evidence type="ECO:0000256" key="8">
    <source>
        <dbReference type="ARBA" id="ARBA00022982"/>
    </source>
</evidence>